<dbReference type="EMBL" id="AYYH01000039">
    <property type="protein sequence ID" value="KRN08966.1"/>
    <property type="molecule type" value="Genomic_DNA"/>
</dbReference>
<dbReference type="GeneID" id="98316649"/>
<name>J1F557_9LACO</name>
<accession>J1F557</accession>
<evidence type="ECO:0000313" key="2">
    <source>
        <dbReference type="Proteomes" id="UP000050898"/>
    </source>
</evidence>
<comment type="caution">
    <text evidence="1">The sequence shown here is derived from an EMBL/GenBank/DDBJ whole genome shotgun (WGS) entry which is preliminary data.</text>
</comment>
<keyword evidence="2" id="KW-1185">Reference proteome</keyword>
<dbReference type="Proteomes" id="UP000050898">
    <property type="component" value="Unassembled WGS sequence"/>
</dbReference>
<dbReference type="OrthoDB" id="1665841at2"/>
<evidence type="ECO:0008006" key="3">
    <source>
        <dbReference type="Google" id="ProtNLM"/>
    </source>
</evidence>
<gene>
    <name evidence="1" type="ORF">FD00_GL001530</name>
</gene>
<protein>
    <recommendedName>
        <fullName evidence="3">Phage protein</fullName>
    </recommendedName>
</protein>
<sequence>MWLPAFVRNFRGSQLVIQLEQSVSLERLRTMYNGNLSRILVKIEFVDPRKARPKQRALFFALIGDIWNWSGQPVEELKEYFYIQYAIRTAGGMISLADDTKNTVSDANKLLEIVIDFMFDYRVPFKDGYELLPKGETYYMYLCCKHRKCAICGRHADIHHLETIGMGGNRTHVDHTKRHVMALCRSHHREIEQIGARNFGYKYHVPVTGIKLDVETLRKIHVAGNYEEKE</sequence>
<evidence type="ECO:0000313" key="1">
    <source>
        <dbReference type="EMBL" id="KRN08966.1"/>
    </source>
</evidence>
<dbReference type="RefSeq" id="WP_003687886.1">
    <property type="nucleotide sequence ID" value="NZ_AKKT01000031.1"/>
</dbReference>
<organism evidence="1 2">
    <name type="scientific">Liquorilactobacillus mali KCTC 3596 = DSM 20444</name>
    <dbReference type="NCBI Taxonomy" id="1046596"/>
    <lineage>
        <taxon>Bacteria</taxon>
        <taxon>Bacillati</taxon>
        <taxon>Bacillota</taxon>
        <taxon>Bacilli</taxon>
        <taxon>Lactobacillales</taxon>
        <taxon>Lactobacillaceae</taxon>
        <taxon>Liquorilactobacillus</taxon>
    </lineage>
</organism>
<reference evidence="1 2" key="1">
    <citation type="journal article" date="2015" name="Genome Announc.">
        <title>Expanding the biotechnology potential of lactobacilli through comparative genomics of 213 strains and associated genera.</title>
        <authorList>
            <person name="Sun Z."/>
            <person name="Harris H.M."/>
            <person name="McCann A."/>
            <person name="Guo C."/>
            <person name="Argimon S."/>
            <person name="Zhang W."/>
            <person name="Yang X."/>
            <person name="Jeffery I.B."/>
            <person name="Cooney J.C."/>
            <person name="Kagawa T.F."/>
            <person name="Liu W."/>
            <person name="Song Y."/>
            <person name="Salvetti E."/>
            <person name="Wrobel A."/>
            <person name="Rasinkangas P."/>
            <person name="Parkhill J."/>
            <person name="Rea M.C."/>
            <person name="O'Sullivan O."/>
            <person name="Ritari J."/>
            <person name="Douillard F.P."/>
            <person name="Paul Ross R."/>
            <person name="Yang R."/>
            <person name="Briner A.E."/>
            <person name="Felis G.E."/>
            <person name="de Vos W.M."/>
            <person name="Barrangou R."/>
            <person name="Klaenhammer T.R."/>
            <person name="Caufield P.W."/>
            <person name="Cui Y."/>
            <person name="Zhang H."/>
            <person name="O'Toole P.W."/>
        </authorList>
    </citation>
    <scope>NUCLEOTIDE SEQUENCE [LARGE SCALE GENOMIC DNA]</scope>
    <source>
        <strain evidence="1 2">DSM 20444</strain>
    </source>
</reference>
<dbReference type="PATRIC" id="fig|1046596.6.peg.1613"/>
<proteinExistence type="predicted"/>
<dbReference type="InterPro" id="IPR041242">
    <property type="entry name" value="HNHc_6"/>
</dbReference>
<dbReference type="Pfam" id="PF16784">
    <property type="entry name" value="HNHc_6"/>
    <property type="match status" value="1"/>
</dbReference>
<dbReference type="AlphaFoldDB" id="J1F557"/>